<dbReference type="AlphaFoldDB" id="A0A1J8QR57"/>
<dbReference type="Proteomes" id="UP000183567">
    <property type="component" value="Unassembled WGS sequence"/>
</dbReference>
<protein>
    <submittedName>
        <fullName evidence="1">Uncharacterized protein</fullName>
    </submittedName>
</protein>
<comment type="caution">
    <text evidence="1">The sequence shown here is derived from an EMBL/GenBank/DDBJ whole genome shotgun (WGS) entry which is preliminary data.</text>
</comment>
<sequence length="89" mass="10327">MEALYQDMMNWVMHDFWIPSPSGTNVLGAVEIAKQKLQEAIQHLQDDNGRPNPNLDDKRDMLVECMLLSSVPVQQDMVDWFYPPTLIHE</sequence>
<reference evidence="1 2" key="1">
    <citation type="submission" date="2016-03" db="EMBL/GenBank/DDBJ databases">
        <title>Comparative genomics of the ectomycorrhizal sister species Rhizopogon vinicolor and Rhizopogon vesiculosus (Basidiomycota: Boletales) reveals a divergence of the mating type B locus.</title>
        <authorList>
            <person name="Mujic A.B."/>
            <person name="Kuo A."/>
            <person name="Tritt A."/>
            <person name="Lipzen A."/>
            <person name="Chen C."/>
            <person name="Johnson J."/>
            <person name="Sharma A."/>
            <person name="Barry K."/>
            <person name="Grigoriev I.V."/>
            <person name="Spatafora J.W."/>
        </authorList>
    </citation>
    <scope>NUCLEOTIDE SEQUENCE [LARGE SCALE GENOMIC DNA]</scope>
    <source>
        <strain evidence="1 2">AM-OR11-056</strain>
    </source>
</reference>
<evidence type="ECO:0000313" key="1">
    <source>
        <dbReference type="EMBL" id="OJA14196.1"/>
    </source>
</evidence>
<dbReference type="EMBL" id="LVVM01003840">
    <property type="protein sequence ID" value="OJA14196.1"/>
    <property type="molecule type" value="Genomic_DNA"/>
</dbReference>
<evidence type="ECO:0000313" key="2">
    <source>
        <dbReference type="Proteomes" id="UP000183567"/>
    </source>
</evidence>
<gene>
    <name evidence="1" type="ORF">AZE42_13545</name>
</gene>
<accession>A0A1J8QR57</accession>
<proteinExistence type="predicted"/>
<keyword evidence="2" id="KW-1185">Reference proteome</keyword>
<organism evidence="1 2">
    <name type="scientific">Rhizopogon vesiculosus</name>
    <dbReference type="NCBI Taxonomy" id="180088"/>
    <lineage>
        <taxon>Eukaryota</taxon>
        <taxon>Fungi</taxon>
        <taxon>Dikarya</taxon>
        <taxon>Basidiomycota</taxon>
        <taxon>Agaricomycotina</taxon>
        <taxon>Agaricomycetes</taxon>
        <taxon>Agaricomycetidae</taxon>
        <taxon>Boletales</taxon>
        <taxon>Suillineae</taxon>
        <taxon>Rhizopogonaceae</taxon>
        <taxon>Rhizopogon</taxon>
    </lineage>
</organism>
<name>A0A1J8QR57_9AGAM</name>